<dbReference type="Proteomes" id="UP000265515">
    <property type="component" value="Unassembled WGS sequence"/>
</dbReference>
<keyword evidence="6" id="KW-0255">Endonuclease</keyword>
<dbReference type="Gene3D" id="4.10.60.10">
    <property type="entry name" value="Zinc finger, CCHC-type"/>
    <property type="match status" value="1"/>
</dbReference>
<dbReference type="GO" id="GO:0006508">
    <property type="term" value="P:proteolysis"/>
    <property type="evidence" value="ECO:0007669"/>
    <property type="project" value="UniProtKB-KW"/>
</dbReference>
<dbReference type="Pfam" id="PF00078">
    <property type="entry name" value="RVT_1"/>
    <property type="match status" value="1"/>
</dbReference>
<keyword evidence="4" id="KW-0548">Nucleotidyltransferase</keyword>
<evidence type="ECO:0000256" key="13">
    <source>
        <dbReference type="SAM" id="Phobius"/>
    </source>
</evidence>
<dbReference type="CDD" id="cd09274">
    <property type="entry name" value="RNase_HI_RT_Ty3"/>
    <property type="match status" value="1"/>
</dbReference>
<dbReference type="Pfam" id="PF17917">
    <property type="entry name" value="RT_RNaseH"/>
    <property type="match status" value="1"/>
</dbReference>
<dbReference type="Gene3D" id="2.40.70.10">
    <property type="entry name" value="Acid Proteases"/>
    <property type="match status" value="1"/>
</dbReference>
<dbReference type="InterPro" id="IPR043502">
    <property type="entry name" value="DNA/RNA_pol_sf"/>
</dbReference>
<evidence type="ECO:0000256" key="11">
    <source>
        <dbReference type="PROSITE-ProRule" id="PRU01240"/>
    </source>
</evidence>
<reference evidence="16 17" key="1">
    <citation type="journal article" date="2018" name="Cell">
        <title>The Chara Genome: Secondary Complexity and Implications for Plant Terrestrialization.</title>
        <authorList>
            <person name="Nishiyama T."/>
            <person name="Sakayama H."/>
            <person name="Vries J.D."/>
            <person name="Buschmann H."/>
            <person name="Saint-Marcoux D."/>
            <person name="Ullrich K.K."/>
            <person name="Haas F.B."/>
            <person name="Vanderstraeten L."/>
            <person name="Becker D."/>
            <person name="Lang D."/>
            <person name="Vosolsobe S."/>
            <person name="Rombauts S."/>
            <person name="Wilhelmsson P.K.I."/>
            <person name="Janitza P."/>
            <person name="Kern R."/>
            <person name="Heyl A."/>
            <person name="Rumpler F."/>
            <person name="Villalobos L.I.A.C."/>
            <person name="Clay J.M."/>
            <person name="Skokan R."/>
            <person name="Toyoda A."/>
            <person name="Suzuki Y."/>
            <person name="Kagoshima H."/>
            <person name="Schijlen E."/>
            <person name="Tajeshwar N."/>
            <person name="Catarino B."/>
            <person name="Hetherington A.J."/>
            <person name="Saltykova A."/>
            <person name="Bonnot C."/>
            <person name="Breuninger H."/>
            <person name="Symeonidi A."/>
            <person name="Radhakrishnan G.V."/>
            <person name="Van Nieuwerburgh F."/>
            <person name="Deforce D."/>
            <person name="Chang C."/>
            <person name="Karol K.G."/>
            <person name="Hedrich R."/>
            <person name="Ulvskov P."/>
            <person name="Glockner G."/>
            <person name="Delwiche C.F."/>
            <person name="Petrasek J."/>
            <person name="Van de Peer Y."/>
            <person name="Friml J."/>
            <person name="Beilby M."/>
            <person name="Dolan L."/>
            <person name="Kohara Y."/>
            <person name="Sugano S."/>
            <person name="Fujiyama A."/>
            <person name="Delaux P.-M."/>
            <person name="Quint M."/>
            <person name="TheiBen G."/>
            <person name="Hagemann M."/>
            <person name="Harholt J."/>
            <person name="Dunand C."/>
            <person name="Zachgo S."/>
            <person name="Langdale J."/>
            <person name="Maumus F."/>
            <person name="Straeten D.V.D."/>
            <person name="Gould S.B."/>
            <person name="Rensing S.A."/>
        </authorList>
    </citation>
    <scope>NUCLEOTIDE SEQUENCE [LARGE SCALE GENOMIC DNA]</scope>
    <source>
        <strain evidence="16 17">S276</strain>
    </source>
</reference>
<dbReference type="CDD" id="cd00303">
    <property type="entry name" value="retropepsin_like"/>
    <property type="match status" value="1"/>
</dbReference>
<feature type="compositionally biased region" description="Low complexity" evidence="12">
    <location>
        <begin position="1284"/>
        <end position="1293"/>
    </location>
</feature>
<dbReference type="PROSITE" id="PS50158">
    <property type="entry name" value="ZF_CCHC"/>
    <property type="match status" value="1"/>
</dbReference>
<keyword evidence="17" id="KW-1185">Reference proteome</keyword>
<dbReference type="InterPro" id="IPR041373">
    <property type="entry name" value="RT_RNaseH"/>
</dbReference>
<evidence type="ECO:0000256" key="10">
    <source>
        <dbReference type="PROSITE-ProRule" id="PRU00047"/>
    </source>
</evidence>
<feature type="region of interest" description="Disordered" evidence="12">
    <location>
        <begin position="1135"/>
        <end position="1182"/>
    </location>
</feature>
<keyword evidence="10" id="KW-0862">Zinc</keyword>
<dbReference type="PROSITE" id="PS00136">
    <property type="entry name" value="SUBTILASE_ASP"/>
    <property type="match status" value="1"/>
</dbReference>
<feature type="compositionally biased region" description="Basic and acidic residues" evidence="12">
    <location>
        <begin position="1135"/>
        <end position="1144"/>
    </location>
</feature>
<evidence type="ECO:0000259" key="14">
    <source>
        <dbReference type="PROSITE" id="PS50158"/>
    </source>
</evidence>
<dbReference type="InterPro" id="IPR050951">
    <property type="entry name" value="Retrovirus_Pol_polyprotein"/>
</dbReference>
<dbReference type="PROSITE" id="PS51892">
    <property type="entry name" value="SUBTILASE"/>
    <property type="match status" value="1"/>
</dbReference>
<feature type="compositionally biased region" description="Basic residues" evidence="12">
    <location>
        <begin position="1158"/>
        <end position="1170"/>
    </location>
</feature>
<dbReference type="Gene3D" id="3.30.70.270">
    <property type="match status" value="3"/>
</dbReference>
<accession>A0A388LQG5</accession>
<protein>
    <recommendedName>
        <fullName evidence="1">RNA-directed DNA polymerase</fullName>
        <ecNumber evidence="1">2.7.7.49</ecNumber>
    </recommendedName>
</protein>
<evidence type="ECO:0000256" key="3">
    <source>
        <dbReference type="ARBA" id="ARBA00022679"/>
    </source>
</evidence>
<dbReference type="GO" id="GO:0008270">
    <property type="term" value="F:zinc ion binding"/>
    <property type="evidence" value="ECO:0007669"/>
    <property type="project" value="UniProtKB-KW"/>
</dbReference>
<comment type="caution">
    <text evidence="16">The sequence shown here is derived from an EMBL/GenBank/DDBJ whole genome shotgun (WGS) entry which is preliminary data.</text>
</comment>
<feature type="region of interest" description="Disordered" evidence="12">
    <location>
        <begin position="77"/>
        <end position="110"/>
    </location>
</feature>
<dbReference type="PANTHER" id="PTHR37984">
    <property type="entry name" value="PROTEIN CBG26694"/>
    <property type="match status" value="1"/>
</dbReference>
<name>A0A388LQG5_CHABU</name>
<keyword evidence="8" id="KW-0720">Serine protease</keyword>
<dbReference type="InterPro" id="IPR000209">
    <property type="entry name" value="Peptidase_S8/S53_dom"/>
</dbReference>
<sequence>MMRTDFVRGLSDSRLRKKIRKKCNPIEHTLTELIQYAIKYGKENYDVGLDSESDEDDPSGVRRHSYSATARMFEDRFGLGPAKKNSDRKTSSSASTSRRSGQAPGGRNEDEISMKEVAAQLVTVVAPLTEFIQNLQRQRVAAVQRQQTAMAAGTPMARPAAAGVAQPLRCYNCNQSGHLAKDCPKPRTQSGPGGPTGPSQIPLAASTAAGQGRVATVMDTGTTEMVARAATEIGPDKYMAAAMFEPGTIGVIHHVQRITEESDLGPWRPGFEDLMAPGPEYKDGHIDVLDALKALDLRVPVPIPYLLTISEAANEKLIERCLKNRRRFEESRKGEKPVLRDLPTNEESQPSTSKVHEANRVGMIQTVDPASEKPEAYDVLLGIPWQAAVGARMHFDSFKVVLTSAHPKPQTIPMRLAVRMRTQPTPRITTKAHQINMIRRLSPGENETSSETDETDVPDRYPIRVQDWWRHSWRREPLEIVRSESDWLHAFSSVVQGEPLLRVSRITDLSEALASLYLRTDPLLERFTELRGLCDSTFRPPRPLLTNAKAALLLKEGVSFQPRTREYRWRPKELIQAFSVEPSAETELEDDSNMENEPISPADSQLIATVLSAKTDNSLFGASPEANAAVPMVTSTISLPEGNVDVRLPAHVPDDYKHLLLAVIRAYPEAVSIQDHDIGLTHLIQHAIDTGDSAPIHCRPYRYSLKERQLALERLCLPRQALTNLLKKEQLIWTPECEAVFRALKEALTSAPVLACPDPTRQFARHTDWQPQAILAVLTQQGTDGREHVIEYASKTLSQAQSNYEACEGECLAVVWGVQHFRLYLYGQKFVLVTDHQPLLSLRNNTDYMGTLGRWAVRLQDYDFDIRHCATRQHGNADGLTRLQPPNKSPANEKLIPWKLISPSTEPDYGEVNVLRKDRLLRHQFNEERQLRYDIQQVNVPAPGVADLAAYSLLCDRLTYAGVYVDVTQLPGREATRVFIEFHAREVTPNFVHSVATFIEDLTILPQPSRELARSFVREYAVQAARSVARVLGQGGHRFTAHEALADTLARVIAPTTRPKPAQKEGTVALYPFAQLQTTDPGLLELIHLELLSIAQVIASEEEEVQPRLRTAAAPRKTYNAVVIPDYIAQREERLEDFPEEKTLRPPSSYPKPTPPKAPKKTPKRKRRHPSPGAQGSRIGGGEEAVQLGRTRNLDPVPGSAATLVKETGVPSPPFPRVPDLNLDGAGPSAAAPGGGSRMGLPDPVSRSPVLAGPFRFRQPPRSAPVIDISSSSELEGPSDRDAVAAAKAQQEAAEAERQRLATEAAAQAQQNAEADAAARDQRNAASTESLIHSESLGPRVRRKTQPTQVTLADGCTQKSIDRCVDGVPVYFAPLACEPVSFDILDTKFDMILGMSWLRSADHPVNFHDRTVHIRDQNGVLVPCTVATPHTSIACHVVSVARIRDVIARNDVEEMGLVFLHALPSPDGPAASPPDPRISHLLDEYRDVFKAPTGTVPDRPIRHAITLKAGAVPPRGCIYRMSEEELEVLRAQLDDLLDKGWIRPSCSPYGAPVLFVRKKNKDLRLCIDYRKLNAQTVRNADPRPRIDNLLEWLGGATYFSKLDLKSCYHQIEIQPQDRYKTAFKTRYGHFEWFVMPFGLTNAPATFQAAMTTEFRDLLDRSVLIYLDDILVYSRTLDEHIVHLRVVLNRLRRAKYKANLDKCEFAKQELEYLGHFVTPKGIRPLADKIQAIVDWSEPRCTTDVRSFMGLAGYYQRFVEYERVLNGVVISMDVHSLNELVSKFRNNIEYVEVDGTARIAAVQLNPPWQLDRIDSLPGGERLDGKYTYNPFGGANVNIYVLDTGIRETHEDFYYIDRRRMPNGRFASRVRPGFNAIGDFQGTADCQGHGTHVAGTAAGLKSGVAKSALLYPVRALGCNGDGAYQWVLAGLDWIARNMVKPAIVTMSITTPASPSLDSAINTIVDEEGLIVGEAIESSSFQADDGYVTLSGTSMATPLVGGIIALYLSNPANSDARQADVKRAVLDGAIANGITTRRADTTRKLLNVNIKDPIVMLAPRTINANEGTTQRVTVQLLSMPNSTVIYSPQLLDTTVGYFAPRTLSFNIFNWNFPQRLMLVLPRRGGYFDKASIIHHYFMSNDPAFERIVPPFLTAGTLRIRTLYVHFAAMGAILNACSFVVTVLLSFWPAIDMPFVRGVWRACSMPPIVAIVALRMLS</sequence>
<evidence type="ECO:0000256" key="5">
    <source>
        <dbReference type="ARBA" id="ARBA00022722"/>
    </source>
</evidence>
<dbReference type="GO" id="GO:0003676">
    <property type="term" value="F:nucleic acid binding"/>
    <property type="evidence" value="ECO:0007669"/>
    <property type="project" value="InterPro"/>
</dbReference>
<feature type="domain" description="CCHC-type" evidence="14">
    <location>
        <begin position="169"/>
        <end position="185"/>
    </location>
</feature>
<feature type="transmembrane region" description="Helical" evidence="13">
    <location>
        <begin position="2158"/>
        <end position="2182"/>
    </location>
</feature>
<dbReference type="Gene3D" id="3.40.50.200">
    <property type="entry name" value="Peptidase S8/S53 domain"/>
    <property type="match status" value="2"/>
</dbReference>
<dbReference type="SUPFAM" id="SSF57756">
    <property type="entry name" value="Retrovirus zinc finger-like domains"/>
    <property type="match status" value="1"/>
</dbReference>
<dbReference type="SUPFAM" id="SSF52743">
    <property type="entry name" value="Subtilisin-like"/>
    <property type="match status" value="1"/>
</dbReference>
<keyword evidence="13" id="KW-0812">Transmembrane</keyword>
<dbReference type="InterPro" id="IPR000477">
    <property type="entry name" value="RT_dom"/>
</dbReference>
<dbReference type="EC" id="2.7.7.49" evidence="1"/>
<evidence type="ECO:0000256" key="8">
    <source>
        <dbReference type="ARBA" id="ARBA00022825"/>
    </source>
</evidence>
<evidence type="ECO:0000256" key="6">
    <source>
        <dbReference type="ARBA" id="ARBA00022759"/>
    </source>
</evidence>
<dbReference type="Pfam" id="PF00082">
    <property type="entry name" value="Peptidase_S8"/>
    <property type="match status" value="2"/>
</dbReference>
<dbReference type="Gene3D" id="3.10.10.10">
    <property type="entry name" value="HIV Type 1 Reverse Transcriptase, subunit A, domain 1"/>
    <property type="match status" value="1"/>
</dbReference>
<keyword evidence="10" id="KW-0863">Zinc-finger</keyword>
<dbReference type="GO" id="GO:0004519">
    <property type="term" value="F:endonuclease activity"/>
    <property type="evidence" value="ECO:0007669"/>
    <property type="project" value="UniProtKB-KW"/>
</dbReference>
<dbReference type="InterPro" id="IPR036852">
    <property type="entry name" value="Peptidase_S8/S53_dom_sf"/>
</dbReference>
<dbReference type="InterPro" id="IPR023827">
    <property type="entry name" value="Peptidase_S8_Asp-AS"/>
</dbReference>
<dbReference type="Pfam" id="PF00098">
    <property type="entry name" value="zf-CCHC"/>
    <property type="match status" value="1"/>
</dbReference>
<dbReference type="PANTHER" id="PTHR37984:SF5">
    <property type="entry name" value="PROTEIN NYNRIN-LIKE"/>
    <property type="match status" value="1"/>
</dbReference>
<dbReference type="PRINTS" id="PR00723">
    <property type="entry name" value="SUBTILISIN"/>
</dbReference>
<dbReference type="InterPro" id="IPR036875">
    <property type="entry name" value="Znf_CCHC_sf"/>
</dbReference>
<dbReference type="SUPFAM" id="SSF56672">
    <property type="entry name" value="DNA/RNA polymerases"/>
    <property type="match status" value="2"/>
</dbReference>
<feature type="compositionally biased region" description="Basic and acidic residues" evidence="12">
    <location>
        <begin position="329"/>
        <end position="339"/>
    </location>
</feature>
<evidence type="ECO:0000256" key="4">
    <source>
        <dbReference type="ARBA" id="ARBA00022695"/>
    </source>
</evidence>
<evidence type="ECO:0000313" key="16">
    <source>
        <dbReference type="EMBL" id="GBG84564.1"/>
    </source>
</evidence>
<evidence type="ECO:0000259" key="15">
    <source>
        <dbReference type="PROSITE" id="PS50878"/>
    </source>
</evidence>
<organism evidence="16 17">
    <name type="scientific">Chara braunii</name>
    <name type="common">Braun's stonewort</name>
    <dbReference type="NCBI Taxonomy" id="69332"/>
    <lineage>
        <taxon>Eukaryota</taxon>
        <taxon>Viridiplantae</taxon>
        <taxon>Streptophyta</taxon>
        <taxon>Charophyceae</taxon>
        <taxon>Charales</taxon>
        <taxon>Characeae</taxon>
        <taxon>Chara</taxon>
    </lineage>
</organism>
<evidence type="ECO:0000256" key="7">
    <source>
        <dbReference type="ARBA" id="ARBA00022801"/>
    </source>
</evidence>
<feature type="compositionally biased region" description="Low complexity" evidence="12">
    <location>
        <begin position="1302"/>
        <end position="1316"/>
    </location>
</feature>
<feature type="region of interest" description="Disordered" evidence="12">
    <location>
        <begin position="329"/>
        <end position="360"/>
    </location>
</feature>
<dbReference type="SMART" id="SM00343">
    <property type="entry name" value="ZnF_C2HC"/>
    <property type="match status" value="1"/>
</dbReference>
<evidence type="ECO:0000256" key="1">
    <source>
        <dbReference type="ARBA" id="ARBA00012493"/>
    </source>
</evidence>
<feature type="domain" description="Reverse transcriptase" evidence="15">
    <location>
        <begin position="1537"/>
        <end position="1716"/>
    </location>
</feature>
<keyword evidence="7" id="KW-0378">Hydrolase</keyword>
<evidence type="ECO:0000256" key="9">
    <source>
        <dbReference type="ARBA" id="ARBA00022918"/>
    </source>
</evidence>
<feature type="region of interest" description="Disordered" evidence="12">
    <location>
        <begin position="1204"/>
        <end position="1347"/>
    </location>
</feature>
<evidence type="ECO:0000313" key="17">
    <source>
        <dbReference type="Proteomes" id="UP000265515"/>
    </source>
</evidence>
<gene>
    <name evidence="16" type="ORF">CBR_g38846</name>
</gene>
<dbReference type="FunFam" id="3.10.20.370:FF:000001">
    <property type="entry name" value="Retrovirus-related Pol polyprotein from transposon 17.6-like protein"/>
    <property type="match status" value="1"/>
</dbReference>
<dbReference type="GO" id="GO:0004252">
    <property type="term" value="F:serine-type endopeptidase activity"/>
    <property type="evidence" value="ECO:0007669"/>
    <property type="project" value="InterPro"/>
</dbReference>
<dbReference type="InterPro" id="IPR022398">
    <property type="entry name" value="Peptidase_S8_His-AS"/>
</dbReference>
<dbReference type="FunFam" id="3.10.10.10:FF:000007">
    <property type="entry name" value="Retrovirus-related Pol polyprotein from transposon 17.6-like Protein"/>
    <property type="match status" value="1"/>
</dbReference>
<dbReference type="PROSITE" id="PS50878">
    <property type="entry name" value="RT_POL"/>
    <property type="match status" value="1"/>
</dbReference>
<keyword evidence="13" id="KW-1133">Transmembrane helix</keyword>
<dbReference type="InterPro" id="IPR001878">
    <property type="entry name" value="Znf_CCHC"/>
</dbReference>
<proteinExistence type="inferred from homology"/>
<comment type="similarity">
    <text evidence="11">Belongs to the peptidase S8 family.</text>
</comment>
<feature type="compositionally biased region" description="Pro residues" evidence="12">
    <location>
        <begin position="1148"/>
        <end position="1157"/>
    </location>
</feature>
<dbReference type="Gene3D" id="3.10.20.370">
    <property type="match status" value="1"/>
</dbReference>
<feature type="transmembrane region" description="Helical" evidence="13">
    <location>
        <begin position="2194"/>
        <end position="2212"/>
    </location>
</feature>
<keyword evidence="10" id="KW-0479">Metal-binding</keyword>
<dbReference type="OrthoDB" id="1898601at2759"/>
<keyword evidence="9" id="KW-0695">RNA-directed DNA polymerase</keyword>
<dbReference type="InterPro" id="IPR043128">
    <property type="entry name" value="Rev_trsase/Diguanyl_cyclase"/>
</dbReference>
<dbReference type="Gramene" id="GBG84564">
    <property type="protein sequence ID" value="GBG84564"/>
    <property type="gene ID" value="CBR_g38846"/>
</dbReference>
<dbReference type="PROSITE" id="PS00137">
    <property type="entry name" value="SUBTILASE_HIS"/>
    <property type="match status" value="1"/>
</dbReference>
<evidence type="ECO:0000256" key="12">
    <source>
        <dbReference type="SAM" id="MobiDB-lite"/>
    </source>
</evidence>
<comment type="caution">
    <text evidence="11">Lacks conserved residue(s) required for the propagation of feature annotation.</text>
</comment>
<keyword evidence="13" id="KW-0472">Membrane</keyword>
<dbReference type="InterPro" id="IPR015500">
    <property type="entry name" value="Peptidase_S8_subtilisin-rel"/>
</dbReference>
<keyword evidence="2" id="KW-0645">Protease</keyword>
<keyword evidence="5" id="KW-0540">Nuclease</keyword>
<dbReference type="CDD" id="cd01647">
    <property type="entry name" value="RT_LTR"/>
    <property type="match status" value="1"/>
</dbReference>
<feature type="region of interest" description="Disordered" evidence="12">
    <location>
        <begin position="182"/>
        <end position="203"/>
    </location>
</feature>
<dbReference type="EMBL" id="BFEA01000481">
    <property type="protein sequence ID" value="GBG84564.1"/>
    <property type="molecule type" value="Genomic_DNA"/>
</dbReference>
<feature type="compositionally biased region" description="Low complexity" evidence="12">
    <location>
        <begin position="91"/>
        <end position="100"/>
    </location>
</feature>
<dbReference type="InterPro" id="IPR021109">
    <property type="entry name" value="Peptidase_aspartic_dom_sf"/>
</dbReference>
<keyword evidence="3" id="KW-0808">Transferase</keyword>
<evidence type="ECO:0000256" key="2">
    <source>
        <dbReference type="ARBA" id="ARBA00022670"/>
    </source>
</evidence>
<dbReference type="GO" id="GO:0003964">
    <property type="term" value="F:RNA-directed DNA polymerase activity"/>
    <property type="evidence" value="ECO:0007669"/>
    <property type="project" value="UniProtKB-KW"/>
</dbReference>